<dbReference type="InterPro" id="IPR004827">
    <property type="entry name" value="bZIP"/>
</dbReference>
<feature type="compositionally biased region" description="Polar residues" evidence="14">
    <location>
        <begin position="81"/>
        <end position="91"/>
    </location>
</feature>
<keyword evidence="13" id="KW-0539">Nucleus</keyword>
<dbReference type="GO" id="GO:0000981">
    <property type="term" value="F:DNA-binding transcription factor activity, RNA polymerase II-specific"/>
    <property type="evidence" value="ECO:0007669"/>
    <property type="project" value="TreeGrafter"/>
</dbReference>
<feature type="compositionally biased region" description="Polar residues" evidence="14">
    <location>
        <begin position="106"/>
        <end position="117"/>
    </location>
</feature>
<keyword evidence="12" id="KW-0325">Glycoprotein</keyword>
<name>A0A224YVX9_9ACAR</name>
<evidence type="ECO:0000256" key="2">
    <source>
        <dbReference type="ARBA" id="ARBA00009050"/>
    </source>
</evidence>
<keyword evidence="10" id="KW-0010">Activator</keyword>
<reference evidence="16" key="1">
    <citation type="journal article" date="2017" name="Parasit. Vectors">
        <title>Sialotranscriptomics of Rhipicephalus zambeziensis reveals intricate expression profiles of secretory proteins and suggests tight temporal transcriptional regulation during blood-feeding.</title>
        <authorList>
            <person name="de Castro M.H."/>
            <person name="de Klerk D."/>
            <person name="Pienaar R."/>
            <person name="Rees D.J.G."/>
            <person name="Mans B.J."/>
        </authorList>
    </citation>
    <scope>NUCLEOTIDE SEQUENCE</scope>
    <source>
        <tissue evidence="16">Salivary glands</tissue>
    </source>
</reference>
<dbReference type="InterPro" id="IPR046347">
    <property type="entry name" value="bZIP_sf"/>
</dbReference>
<dbReference type="GO" id="GO:0005634">
    <property type="term" value="C:nucleus"/>
    <property type="evidence" value="ECO:0007669"/>
    <property type="project" value="TreeGrafter"/>
</dbReference>
<accession>A0A224YVX9</accession>
<keyword evidence="9" id="KW-0472">Membrane</keyword>
<dbReference type="PANTHER" id="PTHR45996:SF3">
    <property type="entry name" value="CREB-H TRANSCRIPTION FACTOR HOMOLOG LET-607"/>
    <property type="match status" value="1"/>
</dbReference>
<feature type="domain" description="BZIP" evidence="15">
    <location>
        <begin position="262"/>
        <end position="325"/>
    </location>
</feature>
<evidence type="ECO:0000256" key="5">
    <source>
        <dbReference type="ARBA" id="ARBA00022968"/>
    </source>
</evidence>
<keyword evidence="4" id="KW-0256">Endoplasmic reticulum</keyword>
<evidence type="ECO:0000256" key="10">
    <source>
        <dbReference type="ARBA" id="ARBA00023159"/>
    </source>
</evidence>
<evidence type="ECO:0000256" key="6">
    <source>
        <dbReference type="ARBA" id="ARBA00022989"/>
    </source>
</evidence>
<feature type="region of interest" description="Disordered" evidence="14">
    <location>
        <begin position="266"/>
        <end position="287"/>
    </location>
</feature>
<evidence type="ECO:0000256" key="3">
    <source>
        <dbReference type="ARBA" id="ARBA00022692"/>
    </source>
</evidence>
<comment type="subcellular location">
    <subcellularLocation>
        <location evidence="1">Endoplasmic reticulum membrane</location>
        <topology evidence="1">Single-pass type II membrane protein</topology>
    </subcellularLocation>
</comment>
<keyword evidence="8" id="KW-0238">DNA-binding</keyword>
<evidence type="ECO:0000256" key="7">
    <source>
        <dbReference type="ARBA" id="ARBA00023015"/>
    </source>
</evidence>
<keyword evidence="6" id="KW-1133">Transmembrane helix</keyword>
<feature type="region of interest" description="Disordered" evidence="14">
    <location>
        <begin position="194"/>
        <end position="231"/>
    </location>
</feature>
<dbReference type="PROSITE" id="PS50217">
    <property type="entry name" value="BZIP"/>
    <property type="match status" value="1"/>
</dbReference>
<dbReference type="Gene3D" id="1.20.5.170">
    <property type="match status" value="1"/>
</dbReference>
<feature type="region of interest" description="Disordered" evidence="14">
    <location>
        <begin position="81"/>
        <end position="117"/>
    </location>
</feature>
<proteinExistence type="inferred from homology"/>
<evidence type="ECO:0000256" key="9">
    <source>
        <dbReference type="ARBA" id="ARBA00023136"/>
    </source>
</evidence>
<evidence type="ECO:0000256" key="1">
    <source>
        <dbReference type="ARBA" id="ARBA00004648"/>
    </source>
</evidence>
<dbReference type="FunFam" id="1.20.5.170:FF:000042">
    <property type="entry name" value="Cyclic AMP-responsive element-binding protein 3-like protein 3"/>
    <property type="match status" value="1"/>
</dbReference>
<dbReference type="SMART" id="SM00338">
    <property type="entry name" value="BRLZ"/>
    <property type="match status" value="1"/>
</dbReference>
<keyword evidence="7" id="KW-0805">Transcription regulation</keyword>
<dbReference type="EMBL" id="GFPF01006978">
    <property type="protein sequence ID" value="MAA18124.1"/>
    <property type="molecule type" value="Transcribed_RNA"/>
</dbReference>
<protein>
    <submittedName>
        <fullName evidence="16">Cyclic AMP-responsive element-binding protein 3</fullName>
    </submittedName>
</protein>
<evidence type="ECO:0000256" key="13">
    <source>
        <dbReference type="ARBA" id="ARBA00023242"/>
    </source>
</evidence>
<keyword evidence="11" id="KW-0804">Transcription</keyword>
<dbReference type="GO" id="GO:0005789">
    <property type="term" value="C:endoplasmic reticulum membrane"/>
    <property type="evidence" value="ECO:0007669"/>
    <property type="project" value="UniProtKB-SubCell"/>
</dbReference>
<evidence type="ECO:0000256" key="12">
    <source>
        <dbReference type="ARBA" id="ARBA00023180"/>
    </source>
</evidence>
<evidence type="ECO:0000256" key="11">
    <source>
        <dbReference type="ARBA" id="ARBA00023163"/>
    </source>
</evidence>
<dbReference type="CDD" id="cd14689">
    <property type="entry name" value="bZIP_CREB3"/>
    <property type="match status" value="1"/>
</dbReference>
<dbReference type="InterPro" id="IPR051381">
    <property type="entry name" value="CREB_ATF_subfamily"/>
</dbReference>
<keyword evidence="3" id="KW-0812">Transmembrane</keyword>
<sequence>MSFGSALGILDLFEKEDPFLKDSGGLFTSDLPDAGLLPELESESIDFWTKYLIGDSALPSLHDDVPDSVPDLVSAMLPASPSQEHSYSLSPDGSVASLLSPRTGPGSDSSEFSSTLDGHQEEAMDFDDPLYVDVVGLEEYDNSSVSPSSVVEECVSTSSPLDDIAADVIVATTDAKDCEHAVIVEEIALPDILEAPDSPVAPQSPSAMSSCSSTHSSPSAGSRSNKKTEEVLQLTEEEKRLMHKEGIVLPTTMPLTKAEERELKKIRRKIRNKQSAQDSRKRKKEYVDGLESRVKQCTAQNAQLQKKVEMLEKQNNTLLLQLKRLQALVANSSGRSAQTSTCVMVLLLSFALLLFPNLRTNSGDNLDLILKSASEKLAPISGMQSLLNCCLGRSRSLLYASEPTRDFHQEYSDAAKAAAQYIEEDIDVSDDEGVSMASASPSSQASKWAPPSSKGLGWGLDLSFSLSGGKRHWTAVSEDTARTTGAATTIPPDKRARLGNYSALPSHNNSLHHHPVVIQMQRQA</sequence>
<evidence type="ECO:0000256" key="14">
    <source>
        <dbReference type="SAM" id="MobiDB-lite"/>
    </source>
</evidence>
<dbReference type="Pfam" id="PF00170">
    <property type="entry name" value="bZIP_1"/>
    <property type="match status" value="1"/>
</dbReference>
<feature type="region of interest" description="Disordered" evidence="14">
    <location>
        <begin position="432"/>
        <end position="453"/>
    </location>
</feature>
<dbReference type="AlphaFoldDB" id="A0A224YVX9"/>
<organism evidence="16">
    <name type="scientific">Rhipicephalus zambeziensis</name>
    <dbReference type="NCBI Taxonomy" id="60191"/>
    <lineage>
        <taxon>Eukaryota</taxon>
        <taxon>Metazoa</taxon>
        <taxon>Ecdysozoa</taxon>
        <taxon>Arthropoda</taxon>
        <taxon>Chelicerata</taxon>
        <taxon>Arachnida</taxon>
        <taxon>Acari</taxon>
        <taxon>Parasitiformes</taxon>
        <taxon>Ixodida</taxon>
        <taxon>Ixodoidea</taxon>
        <taxon>Ixodidae</taxon>
        <taxon>Rhipicephalinae</taxon>
        <taxon>Rhipicephalus</taxon>
        <taxon>Rhipicephalus</taxon>
    </lineage>
</organism>
<dbReference type="GO" id="GO:0000978">
    <property type="term" value="F:RNA polymerase II cis-regulatory region sequence-specific DNA binding"/>
    <property type="evidence" value="ECO:0007669"/>
    <property type="project" value="TreeGrafter"/>
</dbReference>
<feature type="compositionally biased region" description="Low complexity" evidence="14">
    <location>
        <begin position="435"/>
        <end position="453"/>
    </location>
</feature>
<evidence type="ECO:0000313" key="16">
    <source>
        <dbReference type="EMBL" id="MAA18124.1"/>
    </source>
</evidence>
<evidence type="ECO:0000259" key="15">
    <source>
        <dbReference type="PROSITE" id="PS50217"/>
    </source>
</evidence>
<comment type="similarity">
    <text evidence="2">Belongs to the bZIP family. ATF subfamily.</text>
</comment>
<keyword evidence="5" id="KW-0735">Signal-anchor</keyword>
<evidence type="ECO:0000256" key="4">
    <source>
        <dbReference type="ARBA" id="ARBA00022824"/>
    </source>
</evidence>
<evidence type="ECO:0000256" key="8">
    <source>
        <dbReference type="ARBA" id="ARBA00023125"/>
    </source>
</evidence>
<dbReference type="SUPFAM" id="SSF57959">
    <property type="entry name" value="Leucine zipper domain"/>
    <property type="match status" value="1"/>
</dbReference>
<dbReference type="PANTHER" id="PTHR45996">
    <property type="entry name" value="AGAP001464-PB"/>
    <property type="match status" value="1"/>
</dbReference>
<feature type="compositionally biased region" description="Low complexity" evidence="14">
    <location>
        <begin position="201"/>
        <end position="223"/>
    </location>
</feature>